<proteinExistence type="predicted"/>
<reference evidence="2 3" key="1">
    <citation type="submission" date="2019-02" db="EMBL/GenBank/DDBJ databases">
        <title>Deep-cultivation of Planctomycetes and their phenomic and genomic characterization uncovers novel biology.</title>
        <authorList>
            <person name="Wiegand S."/>
            <person name="Jogler M."/>
            <person name="Boedeker C."/>
            <person name="Pinto D."/>
            <person name="Vollmers J."/>
            <person name="Rivas-Marin E."/>
            <person name="Kohn T."/>
            <person name="Peeters S.H."/>
            <person name="Heuer A."/>
            <person name="Rast P."/>
            <person name="Oberbeckmann S."/>
            <person name="Bunk B."/>
            <person name="Jeske O."/>
            <person name="Meyerdierks A."/>
            <person name="Storesund J.E."/>
            <person name="Kallscheuer N."/>
            <person name="Luecker S."/>
            <person name="Lage O.M."/>
            <person name="Pohl T."/>
            <person name="Merkel B.J."/>
            <person name="Hornburger P."/>
            <person name="Mueller R.-W."/>
            <person name="Bruemmer F."/>
            <person name="Labrenz M."/>
            <person name="Spormann A.M."/>
            <person name="Op den Camp H."/>
            <person name="Overmann J."/>
            <person name="Amann R."/>
            <person name="Jetten M.S.M."/>
            <person name="Mascher T."/>
            <person name="Medema M.H."/>
            <person name="Devos D.P."/>
            <person name="Kaster A.-K."/>
            <person name="Ovreas L."/>
            <person name="Rohde M."/>
            <person name="Galperin M.Y."/>
            <person name="Jogler C."/>
        </authorList>
    </citation>
    <scope>NUCLEOTIDE SEQUENCE [LARGE SCALE GENOMIC DNA]</scope>
    <source>
        <strain evidence="2 3">Pla163</strain>
    </source>
</reference>
<sequence precursor="true">MNLSHRPALAASLCLLALAGCAPHGSAFFQSSLPTAYFYDDEPNDSSNHPQPIGPVYPPEQLVISGNVGSVYGLGFDATDSYALQTTDPARIHFELDCYGNADLDLCLYDPYYDEIVAHWDSFGDEYGSFDVPGFGQDFQLIVVAFNGTGDYDLFLRVEALPGYAQAPIAFTIADDERNSGTAALADDERDAQALARRTRVADLIAAPRQAEALASGRLRRAGAVREALESALEPVLER</sequence>
<feature type="signal peptide" evidence="1">
    <location>
        <begin position="1"/>
        <end position="19"/>
    </location>
</feature>
<dbReference type="PROSITE" id="PS51257">
    <property type="entry name" value="PROKAR_LIPOPROTEIN"/>
    <property type="match status" value="1"/>
</dbReference>
<dbReference type="EMBL" id="CP036290">
    <property type="protein sequence ID" value="QDU84570.1"/>
    <property type="molecule type" value="Genomic_DNA"/>
</dbReference>
<protein>
    <recommendedName>
        <fullName evidence="4">Lipoprotein</fullName>
    </recommendedName>
</protein>
<dbReference type="Gene3D" id="2.60.120.380">
    <property type="match status" value="1"/>
</dbReference>
<gene>
    <name evidence="2" type="ORF">Pla163_16810</name>
</gene>
<evidence type="ECO:0000313" key="2">
    <source>
        <dbReference type="EMBL" id="QDU84570.1"/>
    </source>
</evidence>
<name>A0A518CZB2_9BACT</name>
<keyword evidence="1" id="KW-0732">Signal</keyword>
<feature type="chain" id="PRO_5021740635" description="Lipoprotein" evidence="1">
    <location>
        <begin position="20"/>
        <end position="239"/>
    </location>
</feature>
<accession>A0A518CZB2</accession>
<dbReference type="Proteomes" id="UP000319342">
    <property type="component" value="Chromosome"/>
</dbReference>
<evidence type="ECO:0008006" key="4">
    <source>
        <dbReference type="Google" id="ProtNLM"/>
    </source>
</evidence>
<dbReference type="RefSeq" id="WP_145186353.1">
    <property type="nucleotide sequence ID" value="NZ_CP036290.1"/>
</dbReference>
<dbReference type="AlphaFoldDB" id="A0A518CZB2"/>
<evidence type="ECO:0000256" key="1">
    <source>
        <dbReference type="SAM" id="SignalP"/>
    </source>
</evidence>
<evidence type="ECO:0000313" key="3">
    <source>
        <dbReference type="Proteomes" id="UP000319342"/>
    </source>
</evidence>
<organism evidence="2 3">
    <name type="scientific">Rohdeia mirabilis</name>
    <dbReference type="NCBI Taxonomy" id="2528008"/>
    <lineage>
        <taxon>Bacteria</taxon>
        <taxon>Pseudomonadati</taxon>
        <taxon>Planctomycetota</taxon>
        <taxon>Planctomycetia</taxon>
        <taxon>Planctomycetia incertae sedis</taxon>
        <taxon>Rohdeia</taxon>
    </lineage>
</organism>
<keyword evidence="3" id="KW-1185">Reference proteome</keyword>